<sequence length="530" mass="63333">MASNVVTCQLTTPKKVNFARLSRLVFDLFARILRDILVFHYQRPEDLQQRIKDKHLEQKFKKDINRILDGDRYEKCDVTLLYTLIRFTCNIEPPTVTKRRKMEWGGECIPSRECTTLGDEIERIRIIRNGVCCHVPCTELEDNELEKYYGISLGICQRLTGQFGTKDYVKELETIRTCRMEDDSVVLLTETVKENIRMNKGLRIYVRKETKKMRGAIQRIYQKMKQQKEIDQEYGYQSYDDDDINEEVNDHYWYNNENDDFGYRTWDDDDISDAMSEQYWDDDRFIDELDYRCFADDEIHDESFYQYSDDYDIMDEGIDQILDDIDCVEINEFLDDDDIDDDFDQYLGDDGFVDDLNNQCFVYDDIQDESFYQYLDDYDVVDEEIDQFCDDIDCGDISKLCDDDDIVDDFGYCTWNNSEIDDNMIDEYWDENENHERTIDQNWDDDVENFDEFSYRSWDEVMETSDDPTDEYLPDDEIKDDVLDQYWDEVHNEYIDNFGNDMEKQDWDDDAIDQGGEHEKIAGSINSTNE</sequence>
<proteinExistence type="predicted"/>
<dbReference type="Pfam" id="PF18738">
    <property type="entry name" value="HEPN_DZIP3"/>
    <property type="match status" value="1"/>
</dbReference>
<reference evidence="3" key="1">
    <citation type="submission" date="2022-08" db="UniProtKB">
        <authorList>
            <consortium name="EnsemblMetazoa"/>
        </authorList>
    </citation>
    <scope>IDENTIFICATION</scope>
    <source>
        <strain evidence="3">05x7-T-G4-1.051#20</strain>
    </source>
</reference>
<dbReference type="Proteomes" id="UP000005408">
    <property type="component" value="Unassembled WGS sequence"/>
</dbReference>
<dbReference type="AlphaFoldDB" id="A0A8W8HTT2"/>
<evidence type="ECO:0000259" key="2">
    <source>
        <dbReference type="Pfam" id="PF18738"/>
    </source>
</evidence>
<dbReference type="EnsemblMetazoa" id="G1104.1">
    <property type="protein sequence ID" value="G1104.1:cds"/>
    <property type="gene ID" value="G1104"/>
</dbReference>
<evidence type="ECO:0000313" key="3">
    <source>
        <dbReference type="EnsemblMetazoa" id="G1104.1:cds"/>
    </source>
</evidence>
<organism evidence="3 4">
    <name type="scientific">Magallana gigas</name>
    <name type="common">Pacific oyster</name>
    <name type="synonym">Crassostrea gigas</name>
    <dbReference type="NCBI Taxonomy" id="29159"/>
    <lineage>
        <taxon>Eukaryota</taxon>
        <taxon>Metazoa</taxon>
        <taxon>Spiralia</taxon>
        <taxon>Lophotrochozoa</taxon>
        <taxon>Mollusca</taxon>
        <taxon>Bivalvia</taxon>
        <taxon>Autobranchia</taxon>
        <taxon>Pteriomorphia</taxon>
        <taxon>Ostreida</taxon>
        <taxon>Ostreoidea</taxon>
        <taxon>Ostreidae</taxon>
        <taxon>Magallana</taxon>
    </lineage>
</organism>
<protein>
    <recommendedName>
        <fullName evidence="2">DZIP3-like HEPN domain-containing protein</fullName>
    </recommendedName>
</protein>
<evidence type="ECO:0000313" key="4">
    <source>
        <dbReference type="Proteomes" id="UP000005408"/>
    </source>
</evidence>
<evidence type="ECO:0000256" key="1">
    <source>
        <dbReference type="SAM" id="MobiDB-lite"/>
    </source>
</evidence>
<dbReference type="InterPro" id="IPR041249">
    <property type="entry name" value="HEPN_DZIP3"/>
</dbReference>
<feature type="domain" description="DZIP3-like HEPN" evidence="2">
    <location>
        <begin position="72"/>
        <end position="181"/>
    </location>
</feature>
<feature type="region of interest" description="Disordered" evidence="1">
    <location>
        <begin position="499"/>
        <end position="530"/>
    </location>
</feature>
<keyword evidence="4" id="KW-1185">Reference proteome</keyword>
<name>A0A8W8HTT2_MAGGI</name>
<accession>A0A8W8HTT2</accession>